<organism evidence="2 3">
    <name type="scientific">Natrarchaeobius chitinivorans</name>
    <dbReference type="NCBI Taxonomy" id="1679083"/>
    <lineage>
        <taxon>Archaea</taxon>
        <taxon>Methanobacteriati</taxon>
        <taxon>Methanobacteriota</taxon>
        <taxon>Stenosarchaea group</taxon>
        <taxon>Halobacteria</taxon>
        <taxon>Halobacteriales</taxon>
        <taxon>Natrialbaceae</taxon>
        <taxon>Natrarchaeobius</taxon>
    </lineage>
</organism>
<sequence length="173" mass="19002">MTRAVRRATIDDVWPIHETARASWHAAYDELLGAETVDDVVDEWYGLGDLESSIVAATGRDDAEFLVVDRTDDPELADCRGFVHAVPWPEDSTVAYVVTLHVSPEAWREGTGTTLLAALEETVGDSFDAVRLAVLADNEIGVSFVESASFERVATRESGLGDELLEYVYEKPL</sequence>
<evidence type="ECO:0000313" key="2">
    <source>
        <dbReference type="EMBL" id="RQG95026.1"/>
    </source>
</evidence>
<evidence type="ECO:0000259" key="1">
    <source>
        <dbReference type="PROSITE" id="PS51186"/>
    </source>
</evidence>
<dbReference type="Proteomes" id="UP000281431">
    <property type="component" value="Unassembled WGS sequence"/>
</dbReference>
<dbReference type="AlphaFoldDB" id="A0A3N6ML37"/>
<keyword evidence="2" id="KW-0808">Transferase</keyword>
<protein>
    <submittedName>
        <fullName evidence="2">N-acetyltransferase</fullName>
    </submittedName>
</protein>
<dbReference type="InterPro" id="IPR016181">
    <property type="entry name" value="Acyl_CoA_acyltransferase"/>
</dbReference>
<reference evidence="2 3" key="1">
    <citation type="submission" date="2018-10" db="EMBL/GenBank/DDBJ databases">
        <title>Natrarchaeobius chitinivorans gen. nov., sp. nov., and Natrarchaeobius haloalkaliphilus sp. nov., alkaliphilic, chitin-utilizing haloarchaea from hypersaline alkaline lakes.</title>
        <authorList>
            <person name="Sorokin D.Y."/>
            <person name="Elcheninov A.G."/>
            <person name="Kostrikina N.A."/>
            <person name="Bale N.J."/>
            <person name="Sinninghe Damste J.S."/>
            <person name="Khijniak T.V."/>
            <person name="Kublanov I.V."/>
            <person name="Toshchakov S.V."/>
        </authorList>
    </citation>
    <scope>NUCLEOTIDE SEQUENCE [LARGE SCALE GENOMIC DNA]</scope>
    <source>
        <strain evidence="2 3">AArcht7</strain>
    </source>
</reference>
<dbReference type="EMBL" id="REFZ01000038">
    <property type="protein sequence ID" value="RQG95026.1"/>
    <property type="molecule type" value="Genomic_DNA"/>
</dbReference>
<proteinExistence type="predicted"/>
<dbReference type="SUPFAM" id="SSF55729">
    <property type="entry name" value="Acyl-CoA N-acyltransferases (Nat)"/>
    <property type="match status" value="1"/>
</dbReference>
<gene>
    <name evidence="2" type="ORF">EA472_21955</name>
</gene>
<name>A0A3N6ML37_NATCH</name>
<accession>A0A3N6ML37</accession>
<dbReference type="Gene3D" id="3.40.630.30">
    <property type="match status" value="1"/>
</dbReference>
<feature type="domain" description="N-acetyltransferase" evidence="1">
    <location>
        <begin position="1"/>
        <end position="173"/>
    </location>
</feature>
<dbReference type="Pfam" id="PF00583">
    <property type="entry name" value="Acetyltransf_1"/>
    <property type="match status" value="1"/>
</dbReference>
<dbReference type="CDD" id="cd04301">
    <property type="entry name" value="NAT_SF"/>
    <property type="match status" value="1"/>
</dbReference>
<comment type="caution">
    <text evidence="2">The sequence shown here is derived from an EMBL/GenBank/DDBJ whole genome shotgun (WGS) entry which is preliminary data.</text>
</comment>
<dbReference type="GO" id="GO:0016747">
    <property type="term" value="F:acyltransferase activity, transferring groups other than amino-acyl groups"/>
    <property type="evidence" value="ECO:0007669"/>
    <property type="project" value="InterPro"/>
</dbReference>
<evidence type="ECO:0000313" key="3">
    <source>
        <dbReference type="Proteomes" id="UP000281431"/>
    </source>
</evidence>
<dbReference type="InterPro" id="IPR000182">
    <property type="entry name" value="GNAT_dom"/>
</dbReference>
<keyword evidence="3" id="KW-1185">Reference proteome</keyword>
<dbReference type="PROSITE" id="PS51186">
    <property type="entry name" value="GNAT"/>
    <property type="match status" value="1"/>
</dbReference>
<dbReference type="OrthoDB" id="11597at2157"/>